<evidence type="ECO:0000313" key="6">
    <source>
        <dbReference type="Proteomes" id="UP001249851"/>
    </source>
</evidence>
<keyword evidence="6" id="KW-1185">Reference proteome</keyword>
<dbReference type="GO" id="GO:0005737">
    <property type="term" value="C:cytoplasm"/>
    <property type="evidence" value="ECO:0007669"/>
    <property type="project" value="UniProtKB-SubCell"/>
</dbReference>
<dbReference type="Gene3D" id="1.25.40.10">
    <property type="entry name" value="Tetratricopeptide repeat domain"/>
    <property type="match status" value="1"/>
</dbReference>
<dbReference type="SUPFAM" id="SSF48452">
    <property type="entry name" value="TPR-like"/>
    <property type="match status" value="1"/>
</dbReference>
<keyword evidence="4" id="KW-0802">TPR repeat</keyword>
<proteinExistence type="predicted"/>
<sequence>MPIYRERLVDHPFTATILNNLSNNHRDLGEFDHAENYARQALDIRLELLADHRDTIKSLFDLGMALKANGKFREAKGFLELCKTMQEKVVNDKTLVKKTEEELRDVNRLLEMEQLQGVAKVCALF</sequence>
<evidence type="ECO:0000256" key="2">
    <source>
        <dbReference type="ARBA" id="ARBA00022490"/>
    </source>
</evidence>
<keyword evidence="3" id="KW-0677">Repeat</keyword>
<dbReference type="PANTHER" id="PTHR45783:SF3">
    <property type="entry name" value="KINESIN LIGHT CHAIN"/>
    <property type="match status" value="1"/>
</dbReference>
<dbReference type="PANTHER" id="PTHR45783">
    <property type="entry name" value="KINESIN LIGHT CHAIN"/>
    <property type="match status" value="1"/>
</dbReference>
<name>A0AAD9PS33_ACRCE</name>
<evidence type="ECO:0000256" key="1">
    <source>
        <dbReference type="ARBA" id="ARBA00004496"/>
    </source>
</evidence>
<evidence type="ECO:0000256" key="4">
    <source>
        <dbReference type="ARBA" id="ARBA00022803"/>
    </source>
</evidence>
<keyword evidence="2" id="KW-0963">Cytoplasm</keyword>
<dbReference type="GO" id="GO:0005871">
    <property type="term" value="C:kinesin complex"/>
    <property type="evidence" value="ECO:0007669"/>
    <property type="project" value="InterPro"/>
</dbReference>
<dbReference type="Pfam" id="PF13374">
    <property type="entry name" value="TPR_10"/>
    <property type="match status" value="2"/>
</dbReference>
<evidence type="ECO:0000256" key="3">
    <source>
        <dbReference type="ARBA" id="ARBA00022737"/>
    </source>
</evidence>
<dbReference type="GO" id="GO:0019894">
    <property type="term" value="F:kinesin binding"/>
    <property type="evidence" value="ECO:0007669"/>
    <property type="project" value="TreeGrafter"/>
</dbReference>
<reference evidence="5" key="1">
    <citation type="journal article" date="2023" name="G3 (Bethesda)">
        <title>Whole genome assembly and annotation of the endangered Caribbean coral Acropora cervicornis.</title>
        <authorList>
            <person name="Selwyn J.D."/>
            <person name="Vollmer S.V."/>
        </authorList>
    </citation>
    <scope>NUCLEOTIDE SEQUENCE</scope>
    <source>
        <strain evidence="5">K2</strain>
    </source>
</reference>
<comment type="caution">
    <text evidence="5">The sequence shown here is derived from an EMBL/GenBank/DDBJ whole genome shotgun (WGS) entry which is preliminary data.</text>
</comment>
<comment type="subcellular location">
    <subcellularLocation>
        <location evidence="1">Cytoplasm</location>
    </subcellularLocation>
</comment>
<dbReference type="GO" id="GO:0007018">
    <property type="term" value="P:microtubule-based movement"/>
    <property type="evidence" value="ECO:0007669"/>
    <property type="project" value="TreeGrafter"/>
</dbReference>
<gene>
    <name evidence="5" type="ORF">P5673_031832</name>
</gene>
<dbReference type="InterPro" id="IPR011990">
    <property type="entry name" value="TPR-like_helical_dom_sf"/>
</dbReference>
<dbReference type="InterPro" id="IPR002151">
    <property type="entry name" value="Kinesin_light"/>
</dbReference>
<accession>A0AAD9PS33</accession>
<protein>
    <submittedName>
        <fullName evidence="5">Nephrocystin-3</fullName>
    </submittedName>
</protein>
<dbReference type="EMBL" id="JARQWQ010000157">
    <property type="protein sequence ID" value="KAK2548063.1"/>
    <property type="molecule type" value="Genomic_DNA"/>
</dbReference>
<dbReference type="Proteomes" id="UP001249851">
    <property type="component" value="Unassembled WGS sequence"/>
</dbReference>
<organism evidence="5 6">
    <name type="scientific">Acropora cervicornis</name>
    <name type="common">Staghorn coral</name>
    <dbReference type="NCBI Taxonomy" id="6130"/>
    <lineage>
        <taxon>Eukaryota</taxon>
        <taxon>Metazoa</taxon>
        <taxon>Cnidaria</taxon>
        <taxon>Anthozoa</taxon>
        <taxon>Hexacorallia</taxon>
        <taxon>Scleractinia</taxon>
        <taxon>Astrocoeniina</taxon>
        <taxon>Acroporidae</taxon>
        <taxon>Acropora</taxon>
    </lineage>
</organism>
<reference evidence="5" key="2">
    <citation type="journal article" date="2023" name="Science">
        <title>Genomic signatures of disease resistance in endangered staghorn corals.</title>
        <authorList>
            <person name="Vollmer S.V."/>
            <person name="Selwyn J.D."/>
            <person name="Despard B.A."/>
            <person name="Roesel C.L."/>
        </authorList>
    </citation>
    <scope>NUCLEOTIDE SEQUENCE</scope>
    <source>
        <strain evidence="5">K2</strain>
    </source>
</reference>
<evidence type="ECO:0000313" key="5">
    <source>
        <dbReference type="EMBL" id="KAK2548063.1"/>
    </source>
</evidence>
<dbReference type="AlphaFoldDB" id="A0AAD9PS33"/>